<accession>A0ABR0PCQ5</accession>
<dbReference type="Proteomes" id="UP001358586">
    <property type="component" value="Chromosome 7"/>
</dbReference>
<evidence type="ECO:0000313" key="1">
    <source>
        <dbReference type="EMBL" id="KAK5818996.1"/>
    </source>
</evidence>
<name>A0ABR0PCQ5_GOSAR</name>
<reference evidence="1 2" key="1">
    <citation type="submission" date="2023-03" db="EMBL/GenBank/DDBJ databases">
        <title>WGS of Gossypium arboreum.</title>
        <authorList>
            <person name="Yu D."/>
        </authorList>
    </citation>
    <scope>NUCLEOTIDE SEQUENCE [LARGE SCALE GENOMIC DNA]</scope>
    <source>
        <tissue evidence="1">Leaf</tissue>
    </source>
</reference>
<sequence length="233" mass="25445">MGDADGFNMDRNTKKVKFKDVGDDSTENMVIDTALASEISWKDKMLGVQNTESLASSVISDGRSTDGGLGRVSELVGELVNFDQPINHGPEIDNFAKASSLHFNPMFEGPIETMVNLNSKLLYPNFHSVVIFKENWDPNSNSKIGKEGVVAYNSPPISSKGHNVGNKGGNGYPRRVLNKTIRGRWGCFKPTSNPRVPLLEVMNSMAKLFSAQVETLSTKVDVQNSGVKAYDTS</sequence>
<dbReference type="EMBL" id="JARKNE010000007">
    <property type="protein sequence ID" value="KAK5818996.1"/>
    <property type="molecule type" value="Genomic_DNA"/>
</dbReference>
<gene>
    <name evidence="1" type="ORF">PVK06_023952</name>
</gene>
<evidence type="ECO:0000313" key="2">
    <source>
        <dbReference type="Proteomes" id="UP001358586"/>
    </source>
</evidence>
<keyword evidence="2" id="KW-1185">Reference proteome</keyword>
<protein>
    <submittedName>
        <fullName evidence="1">Uncharacterized protein</fullName>
    </submittedName>
</protein>
<organism evidence="1 2">
    <name type="scientific">Gossypium arboreum</name>
    <name type="common">Tree cotton</name>
    <name type="synonym">Gossypium nanking</name>
    <dbReference type="NCBI Taxonomy" id="29729"/>
    <lineage>
        <taxon>Eukaryota</taxon>
        <taxon>Viridiplantae</taxon>
        <taxon>Streptophyta</taxon>
        <taxon>Embryophyta</taxon>
        <taxon>Tracheophyta</taxon>
        <taxon>Spermatophyta</taxon>
        <taxon>Magnoliopsida</taxon>
        <taxon>eudicotyledons</taxon>
        <taxon>Gunneridae</taxon>
        <taxon>Pentapetalae</taxon>
        <taxon>rosids</taxon>
        <taxon>malvids</taxon>
        <taxon>Malvales</taxon>
        <taxon>Malvaceae</taxon>
        <taxon>Malvoideae</taxon>
        <taxon>Gossypium</taxon>
    </lineage>
</organism>
<proteinExistence type="predicted"/>
<comment type="caution">
    <text evidence="1">The sequence shown here is derived from an EMBL/GenBank/DDBJ whole genome shotgun (WGS) entry which is preliminary data.</text>
</comment>